<dbReference type="EMBL" id="KN400709">
    <property type="protein sequence ID" value="KHG14022.1"/>
    <property type="molecule type" value="Genomic_DNA"/>
</dbReference>
<keyword evidence="2" id="KW-1185">Reference proteome</keyword>
<name>A0A0B0NMY4_GOSAR</name>
<protein>
    <submittedName>
        <fullName evidence="1">Uncharacterized protein</fullName>
    </submittedName>
</protein>
<evidence type="ECO:0000313" key="1">
    <source>
        <dbReference type="EMBL" id="KHG14022.1"/>
    </source>
</evidence>
<reference evidence="2" key="1">
    <citation type="submission" date="2014-09" db="EMBL/GenBank/DDBJ databases">
        <authorList>
            <person name="Mudge J."/>
            <person name="Ramaraj T."/>
            <person name="Lindquist I.E."/>
            <person name="Bharti A.K."/>
            <person name="Sundararajan A."/>
            <person name="Cameron C.T."/>
            <person name="Woodward J.E."/>
            <person name="May G.D."/>
            <person name="Brubaker C."/>
            <person name="Broadhvest J."/>
            <person name="Wilkins T.A."/>
        </authorList>
    </citation>
    <scope>NUCLEOTIDE SEQUENCE</scope>
    <source>
        <strain evidence="2">cv. AKA8401</strain>
    </source>
</reference>
<accession>A0A0B0NMY4</accession>
<sequence length="34" mass="3624">MSGTLALYGICVIIRVSYPILNGSTGINKLRSNV</sequence>
<proteinExistence type="predicted"/>
<dbReference type="Proteomes" id="UP000032142">
    <property type="component" value="Unassembled WGS sequence"/>
</dbReference>
<gene>
    <name evidence="1" type="ORF">F383_17349</name>
</gene>
<evidence type="ECO:0000313" key="2">
    <source>
        <dbReference type="Proteomes" id="UP000032142"/>
    </source>
</evidence>
<dbReference type="AlphaFoldDB" id="A0A0B0NMY4"/>
<organism evidence="1 2">
    <name type="scientific">Gossypium arboreum</name>
    <name type="common">Tree cotton</name>
    <name type="synonym">Gossypium nanking</name>
    <dbReference type="NCBI Taxonomy" id="29729"/>
    <lineage>
        <taxon>Eukaryota</taxon>
        <taxon>Viridiplantae</taxon>
        <taxon>Streptophyta</taxon>
        <taxon>Embryophyta</taxon>
        <taxon>Tracheophyta</taxon>
        <taxon>Spermatophyta</taxon>
        <taxon>Magnoliopsida</taxon>
        <taxon>eudicotyledons</taxon>
        <taxon>Gunneridae</taxon>
        <taxon>Pentapetalae</taxon>
        <taxon>rosids</taxon>
        <taxon>malvids</taxon>
        <taxon>Malvales</taxon>
        <taxon>Malvaceae</taxon>
        <taxon>Malvoideae</taxon>
        <taxon>Gossypium</taxon>
    </lineage>
</organism>